<reference evidence="1" key="1">
    <citation type="submission" date="2023-05" db="EMBL/GenBank/DDBJ databases">
        <title>High-quality long-read genome of Scophthalmus maximus.</title>
        <authorList>
            <person name="Lien S."/>
            <person name="Martinez P."/>
        </authorList>
    </citation>
    <scope>NUCLEOTIDE SEQUENCE [LARGE SCALE GENOMIC DNA]</scope>
</reference>
<reference evidence="1" key="2">
    <citation type="submission" date="2025-08" db="UniProtKB">
        <authorList>
            <consortium name="Ensembl"/>
        </authorList>
    </citation>
    <scope>IDENTIFICATION</scope>
</reference>
<dbReference type="Ensembl" id="ENSSMAT00000036883.1">
    <property type="protein sequence ID" value="ENSSMAP00000042179.1"/>
    <property type="gene ID" value="ENSSMAG00000034251.1"/>
</dbReference>
<organism evidence="1 2">
    <name type="scientific">Scophthalmus maximus</name>
    <name type="common">Turbot</name>
    <name type="synonym">Psetta maxima</name>
    <dbReference type="NCBI Taxonomy" id="52904"/>
    <lineage>
        <taxon>Eukaryota</taxon>
        <taxon>Metazoa</taxon>
        <taxon>Chordata</taxon>
        <taxon>Craniata</taxon>
        <taxon>Vertebrata</taxon>
        <taxon>Euteleostomi</taxon>
        <taxon>Actinopterygii</taxon>
        <taxon>Neopterygii</taxon>
        <taxon>Teleostei</taxon>
        <taxon>Neoteleostei</taxon>
        <taxon>Acanthomorphata</taxon>
        <taxon>Carangaria</taxon>
        <taxon>Pleuronectiformes</taxon>
        <taxon>Pleuronectoidei</taxon>
        <taxon>Scophthalmidae</taxon>
        <taxon>Scophthalmus</taxon>
    </lineage>
</organism>
<dbReference type="Proteomes" id="UP000694558">
    <property type="component" value="Chromosome 8"/>
</dbReference>
<evidence type="ECO:0000313" key="1">
    <source>
        <dbReference type="Ensembl" id="ENSSMAP00000042179.1"/>
    </source>
</evidence>
<dbReference type="Pfam" id="PF15076">
    <property type="entry name" value="DUF4543"/>
    <property type="match status" value="1"/>
</dbReference>
<dbReference type="InterPro" id="IPR027870">
    <property type="entry name" value="DUF4543"/>
</dbReference>
<dbReference type="AlphaFoldDB" id="A0A8D3C4H1"/>
<proteinExistence type="predicted"/>
<dbReference type="PANTHER" id="PTHR48415:SF1">
    <property type="entry name" value="GENE 525-RELATED"/>
    <property type="match status" value="1"/>
</dbReference>
<accession>A0A8D3C4H1</accession>
<sequence>MNGHFVTFHQIPCFPKQARGREPLPVCVCSNSYLSLPPADANPIIKESFAKQLLRSKRQKPGYPDEPMREHLLHMQALDQRAKETNMENLLNPHCPPRCDRNYGHPV</sequence>
<dbReference type="PANTHER" id="PTHR48415">
    <property type="entry name" value="GENE 525-RELATED"/>
    <property type="match status" value="1"/>
</dbReference>
<name>A0A8D3C4H1_SCOMX</name>
<evidence type="ECO:0000313" key="2">
    <source>
        <dbReference type="Proteomes" id="UP000694558"/>
    </source>
</evidence>
<dbReference type="GeneTree" id="ENSGT00390000006555"/>
<protein>
    <submittedName>
        <fullName evidence="1">Si:dkey-31g6.6</fullName>
    </submittedName>
</protein>